<dbReference type="PANTHER" id="PTHR44591:SF3">
    <property type="entry name" value="RESPONSE REGULATORY DOMAIN-CONTAINING PROTEIN"/>
    <property type="match status" value="1"/>
</dbReference>
<dbReference type="RefSeq" id="WP_175345651.1">
    <property type="nucleotide sequence ID" value="NZ_JABMCI010000032.1"/>
</dbReference>
<gene>
    <name evidence="4" type="ORF">HP550_00550</name>
</gene>
<dbReference type="SMART" id="SM00448">
    <property type="entry name" value="REC"/>
    <property type="match status" value="1"/>
</dbReference>
<feature type="domain" description="Response regulatory" evidence="3">
    <location>
        <begin position="4"/>
        <end position="112"/>
    </location>
</feature>
<sequence length="116" mass="12594">MTARVLVVDDEPDELALIERHLRRLGYDVLATKSAEEALADEDNLGVDVAIVDLRLPGMGGWELVDVLHARRPGLPVIVTSVLDQDDYPQVEAWLPKPFTGEGVQAAVARALGESP</sequence>
<evidence type="ECO:0000313" key="4">
    <source>
        <dbReference type="EMBL" id="NUU15739.1"/>
    </source>
</evidence>
<proteinExistence type="predicted"/>
<reference evidence="4 5" key="1">
    <citation type="submission" date="2020-05" db="EMBL/GenBank/DDBJ databases">
        <title>Genome Sequencing of Type Strains.</title>
        <authorList>
            <person name="Lemaire J.F."/>
            <person name="Inderbitzin P."/>
            <person name="Gregorio O.A."/>
            <person name="Collins S.B."/>
            <person name="Wespe N."/>
            <person name="Knight-Connoni V."/>
        </authorList>
    </citation>
    <scope>NUCLEOTIDE SEQUENCE [LARGE SCALE GENOMIC DNA]</scope>
    <source>
        <strain evidence="4 5">ATCC 25174</strain>
    </source>
</reference>
<dbReference type="InterPro" id="IPR050595">
    <property type="entry name" value="Bact_response_regulator"/>
</dbReference>
<organism evidence="4 5">
    <name type="scientific">Cellulomonas humilata</name>
    <dbReference type="NCBI Taxonomy" id="144055"/>
    <lineage>
        <taxon>Bacteria</taxon>
        <taxon>Bacillati</taxon>
        <taxon>Actinomycetota</taxon>
        <taxon>Actinomycetes</taxon>
        <taxon>Micrococcales</taxon>
        <taxon>Cellulomonadaceae</taxon>
        <taxon>Cellulomonas</taxon>
    </lineage>
</organism>
<dbReference type="Pfam" id="PF00072">
    <property type="entry name" value="Response_reg"/>
    <property type="match status" value="1"/>
</dbReference>
<dbReference type="SUPFAM" id="SSF52172">
    <property type="entry name" value="CheY-like"/>
    <property type="match status" value="1"/>
</dbReference>
<dbReference type="CDD" id="cd00156">
    <property type="entry name" value="REC"/>
    <property type="match status" value="1"/>
</dbReference>
<keyword evidence="5" id="KW-1185">Reference proteome</keyword>
<evidence type="ECO:0000259" key="3">
    <source>
        <dbReference type="PROSITE" id="PS50110"/>
    </source>
</evidence>
<dbReference type="GO" id="GO:0000160">
    <property type="term" value="P:phosphorelay signal transduction system"/>
    <property type="evidence" value="ECO:0007669"/>
    <property type="project" value="InterPro"/>
</dbReference>
<name>A0A7Y5ZZN1_9CELL</name>
<feature type="modified residue" description="4-aspartylphosphate" evidence="2">
    <location>
        <position position="53"/>
    </location>
</feature>
<evidence type="ECO:0000256" key="1">
    <source>
        <dbReference type="ARBA" id="ARBA00022553"/>
    </source>
</evidence>
<dbReference type="EMBL" id="JABMCI010000032">
    <property type="protein sequence ID" value="NUU15739.1"/>
    <property type="molecule type" value="Genomic_DNA"/>
</dbReference>
<dbReference type="InterPro" id="IPR001789">
    <property type="entry name" value="Sig_transdc_resp-reg_receiver"/>
</dbReference>
<dbReference type="Gene3D" id="3.40.50.2300">
    <property type="match status" value="1"/>
</dbReference>
<dbReference type="PROSITE" id="PS50110">
    <property type="entry name" value="RESPONSE_REGULATORY"/>
    <property type="match status" value="1"/>
</dbReference>
<evidence type="ECO:0000256" key="2">
    <source>
        <dbReference type="PROSITE-ProRule" id="PRU00169"/>
    </source>
</evidence>
<dbReference type="AlphaFoldDB" id="A0A7Y5ZZN1"/>
<dbReference type="Proteomes" id="UP000565724">
    <property type="component" value="Unassembled WGS sequence"/>
</dbReference>
<accession>A0A7Y5ZZN1</accession>
<dbReference type="PANTHER" id="PTHR44591">
    <property type="entry name" value="STRESS RESPONSE REGULATOR PROTEIN 1"/>
    <property type="match status" value="1"/>
</dbReference>
<comment type="caution">
    <text evidence="4">The sequence shown here is derived from an EMBL/GenBank/DDBJ whole genome shotgun (WGS) entry which is preliminary data.</text>
</comment>
<protein>
    <submittedName>
        <fullName evidence="4">Response regulator</fullName>
    </submittedName>
</protein>
<evidence type="ECO:0000313" key="5">
    <source>
        <dbReference type="Proteomes" id="UP000565724"/>
    </source>
</evidence>
<keyword evidence="1 2" id="KW-0597">Phosphoprotein</keyword>
<dbReference type="InterPro" id="IPR011006">
    <property type="entry name" value="CheY-like_superfamily"/>
</dbReference>